<organism evidence="1 2">
    <name type="scientific">Candidatus Spechtbacteria bacterium RIFCSPLOWO2_01_FULL_46_10</name>
    <dbReference type="NCBI Taxonomy" id="1802163"/>
    <lineage>
        <taxon>Bacteria</taxon>
        <taxon>Candidatus Spechtiibacteriota</taxon>
    </lineage>
</organism>
<name>A0A1G2HJ68_9BACT</name>
<proteinExistence type="predicted"/>
<sequence length="99" mass="11127">MKKTDYEFKYVGSCPVCSARYAPRNLAHVGKKANMSQVHARCFSCKSSTMIFVVRNASGFVTTIGMLTDMSLKDAKRFRTMQPITSDDLIELHKTLEGK</sequence>
<comment type="caution">
    <text evidence="1">The sequence shown here is derived from an EMBL/GenBank/DDBJ whole genome shotgun (WGS) entry which is preliminary data.</text>
</comment>
<gene>
    <name evidence="1" type="ORF">A2932_01865</name>
</gene>
<evidence type="ECO:0000313" key="2">
    <source>
        <dbReference type="Proteomes" id="UP000179153"/>
    </source>
</evidence>
<dbReference type="AlphaFoldDB" id="A0A1G2HJ68"/>
<protein>
    <submittedName>
        <fullName evidence="1">Uncharacterized protein</fullName>
    </submittedName>
</protein>
<accession>A0A1G2HJ68</accession>
<reference evidence="1 2" key="1">
    <citation type="journal article" date="2016" name="Nat. Commun.">
        <title>Thousands of microbial genomes shed light on interconnected biogeochemical processes in an aquifer system.</title>
        <authorList>
            <person name="Anantharaman K."/>
            <person name="Brown C.T."/>
            <person name="Hug L.A."/>
            <person name="Sharon I."/>
            <person name="Castelle C.J."/>
            <person name="Probst A.J."/>
            <person name="Thomas B.C."/>
            <person name="Singh A."/>
            <person name="Wilkins M.J."/>
            <person name="Karaoz U."/>
            <person name="Brodie E.L."/>
            <person name="Williams K.H."/>
            <person name="Hubbard S.S."/>
            <person name="Banfield J.F."/>
        </authorList>
    </citation>
    <scope>NUCLEOTIDE SEQUENCE [LARGE SCALE GENOMIC DNA]</scope>
</reference>
<dbReference type="EMBL" id="MHOI01000006">
    <property type="protein sequence ID" value="OGZ61938.1"/>
    <property type="molecule type" value="Genomic_DNA"/>
</dbReference>
<evidence type="ECO:0000313" key="1">
    <source>
        <dbReference type="EMBL" id="OGZ61938.1"/>
    </source>
</evidence>
<dbReference type="STRING" id="1802163.A2932_01865"/>
<dbReference type="Proteomes" id="UP000179153">
    <property type="component" value="Unassembled WGS sequence"/>
</dbReference>